<dbReference type="Proteomes" id="UP000798662">
    <property type="component" value="Chromosome 1"/>
</dbReference>
<accession>A0ACC3BK43</accession>
<reference evidence="1" key="1">
    <citation type="submission" date="2019-11" db="EMBL/GenBank/DDBJ databases">
        <title>Nori genome reveals adaptations in red seaweeds to the harsh intertidal environment.</title>
        <authorList>
            <person name="Wang D."/>
            <person name="Mao Y."/>
        </authorList>
    </citation>
    <scope>NUCLEOTIDE SEQUENCE</scope>
    <source>
        <tissue evidence="1">Gametophyte</tissue>
    </source>
</reference>
<dbReference type="EMBL" id="CM020618">
    <property type="protein sequence ID" value="KAK1858293.1"/>
    <property type="molecule type" value="Genomic_DNA"/>
</dbReference>
<protein>
    <submittedName>
        <fullName evidence="1">Uncharacterized protein</fullName>
    </submittedName>
</protein>
<gene>
    <name evidence="1" type="ORF">I4F81_000903</name>
</gene>
<keyword evidence="2" id="KW-1185">Reference proteome</keyword>
<proteinExistence type="predicted"/>
<name>A0ACC3BK43_PYRYE</name>
<comment type="caution">
    <text evidence="1">The sequence shown here is derived from an EMBL/GenBank/DDBJ whole genome shotgun (WGS) entry which is preliminary data.</text>
</comment>
<sequence length="244" mass="25185">MPTVARPRGVDYLTPSVASFLAATTPSAGGGGEVARLLVFNMDADPAAHTAAVALASSTGAAGAAAAAGTDGRRVAVLGRPVGRPVRRPRRRTHGDPIDRIRWRSKEADDYATVAEECAAVATAAGATAILLLQDDVVVSPAVGGIVAWAAARFPSPAAYCSVSLVDIDDRAPGEPPPVDGKVLGPAQLVARLWPLDRVDSLVAYIRGRHDESPVDWLVRDWCAGGRRGDGWWGGGDTAPRGAG</sequence>
<organism evidence="1 2">
    <name type="scientific">Pyropia yezoensis</name>
    <name type="common">Susabi-nori</name>
    <name type="synonym">Porphyra yezoensis</name>
    <dbReference type="NCBI Taxonomy" id="2788"/>
    <lineage>
        <taxon>Eukaryota</taxon>
        <taxon>Rhodophyta</taxon>
        <taxon>Bangiophyceae</taxon>
        <taxon>Bangiales</taxon>
        <taxon>Bangiaceae</taxon>
        <taxon>Pyropia</taxon>
    </lineage>
</organism>
<evidence type="ECO:0000313" key="1">
    <source>
        <dbReference type="EMBL" id="KAK1858293.1"/>
    </source>
</evidence>
<evidence type="ECO:0000313" key="2">
    <source>
        <dbReference type="Proteomes" id="UP000798662"/>
    </source>
</evidence>